<accession>A0AAE0FJI4</accession>
<dbReference type="Pfam" id="PF00078">
    <property type="entry name" value="RVT_1"/>
    <property type="match status" value="1"/>
</dbReference>
<feature type="domain" description="Integrase catalytic" evidence="8">
    <location>
        <begin position="1142"/>
        <end position="1308"/>
    </location>
</feature>
<dbReference type="CDD" id="cd09274">
    <property type="entry name" value="RNase_HI_RT_Ty3"/>
    <property type="match status" value="1"/>
</dbReference>
<evidence type="ECO:0000256" key="5">
    <source>
        <dbReference type="ARBA" id="ARBA00022801"/>
    </source>
</evidence>
<protein>
    <recommendedName>
        <fullName evidence="8">Integrase catalytic domain-containing protein</fullName>
    </recommendedName>
</protein>
<gene>
    <name evidence="9" type="ORF">CYMTET_30327</name>
</gene>
<feature type="compositionally biased region" description="Basic and acidic residues" evidence="7">
    <location>
        <begin position="981"/>
        <end position="990"/>
    </location>
</feature>
<feature type="region of interest" description="Disordered" evidence="7">
    <location>
        <begin position="539"/>
        <end position="562"/>
    </location>
</feature>
<keyword evidence="1" id="KW-0808">Transferase</keyword>
<dbReference type="PANTHER" id="PTHR37984:SF5">
    <property type="entry name" value="PROTEIN NYNRIN-LIKE"/>
    <property type="match status" value="1"/>
</dbReference>
<dbReference type="Pfam" id="PF00665">
    <property type="entry name" value="rve"/>
    <property type="match status" value="1"/>
</dbReference>
<dbReference type="Gene3D" id="3.30.420.10">
    <property type="entry name" value="Ribonuclease H-like superfamily/Ribonuclease H"/>
    <property type="match status" value="1"/>
</dbReference>
<dbReference type="InterPro" id="IPR041373">
    <property type="entry name" value="RT_RNaseH"/>
</dbReference>
<dbReference type="InterPro" id="IPR050951">
    <property type="entry name" value="Retrovirus_Pol_polyprotein"/>
</dbReference>
<dbReference type="Pfam" id="PF17917">
    <property type="entry name" value="RT_RNaseH"/>
    <property type="match status" value="1"/>
</dbReference>
<dbReference type="GO" id="GO:0003676">
    <property type="term" value="F:nucleic acid binding"/>
    <property type="evidence" value="ECO:0007669"/>
    <property type="project" value="InterPro"/>
</dbReference>
<dbReference type="CDD" id="cd01647">
    <property type="entry name" value="RT_LTR"/>
    <property type="match status" value="1"/>
</dbReference>
<name>A0AAE0FJI4_9CHLO</name>
<dbReference type="Proteomes" id="UP001190700">
    <property type="component" value="Unassembled WGS sequence"/>
</dbReference>
<keyword evidence="4" id="KW-0255">Endonuclease</keyword>
<dbReference type="PROSITE" id="PS50994">
    <property type="entry name" value="INTEGRASE"/>
    <property type="match status" value="1"/>
</dbReference>
<keyword evidence="5" id="KW-0378">Hydrolase</keyword>
<dbReference type="SUPFAM" id="SSF53335">
    <property type="entry name" value="S-adenosyl-L-methionine-dependent methyltransferases"/>
    <property type="match status" value="1"/>
</dbReference>
<feature type="region of interest" description="Disordered" evidence="7">
    <location>
        <begin position="1315"/>
        <end position="1336"/>
    </location>
</feature>
<dbReference type="InterPro" id="IPR043502">
    <property type="entry name" value="DNA/RNA_pol_sf"/>
</dbReference>
<evidence type="ECO:0000256" key="1">
    <source>
        <dbReference type="ARBA" id="ARBA00022679"/>
    </source>
</evidence>
<comment type="caution">
    <text evidence="9">The sequence shown here is derived from an EMBL/GenBank/DDBJ whole genome shotgun (WGS) entry which is preliminary data.</text>
</comment>
<dbReference type="InterPro" id="IPR001584">
    <property type="entry name" value="Integrase_cat-core"/>
</dbReference>
<keyword evidence="10" id="KW-1185">Reference proteome</keyword>
<evidence type="ECO:0000256" key="3">
    <source>
        <dbReference type="ARBA" id="ARBA00022722"/>
    </source>
</evidence>
<evidence type="ECO:0000256" key="2">
    <source>
        <dbReference type="ARBA" id="ARBA00022695"/>
    </source>
</evidence>
<evidence type="ECO:0000256" key="4">
    <source>
        <dbReference type="ARBA" id="ARBA00022759"/>
    </source>
</evidence>
<evidence type="ECO:0000313" key="9">
    <source>
        <dbReference type="EMBL" id="KAK3260728.1"/>
    </source>
</evidence>
<organism evidence="9 10">
    <name type="scientific">Cymbomonas tetramitiformis</name>
    <dbReference type="NCBI Taxonomy" id="36881"/>
    <lineage>
        <taxon>Eukaryota</taxon>
        <taxon>Viridiplantae</taxon>
        <taxon>Chlorophyta</taxon>
        <taxon>Pyramimonadophyceae</taxon>
        <taxon>Pyramimonadales</taxon>
        <taxon>Pyramimonadaceae</taxon>
        <taxon>Cymbomonas</taxon>
    </lineage>
</organism>
<dbReference type="InterPro" id="IPR012337">
    <property type="entry name" value="RNaseH-like_sf"/>
</dbReference>
<dbReference type="SUPFAM" id="SSF53098">
    <property type="entry name" value="Ribonuclease H-like"/>
    <property type="match status" value="1"/>
</dbReference>
<dbReference type="Gene3D" id="3.30.70.270">
    <property type="match status" value="2"/>
</dbReference>
<dbReference type="InterPro" id="IPR000477">
    <property type="entry name" value="RT_dom"/>
</dbReference>
<evidence type="ECO:0000313" key="10">
    <source>
        <dbReference type="Proteomes" id="UP001190700"/>
    </source>
</evidence>
<dbReference type="EMBL" id="LGRX02017462">
    <property type="protein sequence ID" value="KAK3260728.1"/>
    <property type="molecule type" value="Genomic_DNA"/>
</dbReference>
<evidence type="ECO:0000256" key="6">
    <source>
        <dbReference type="ARBA" id="ARBA00022918"/>
    </source>
</evidence>
<keyword evidence="3" id="KW-0540">Nuclease</keyword>
<feature type="region of interest" description="Disordered" evidence="7">
    <location>
        <begin position="1"/>
        <end position="21"/>
    </location>
</feature>
<evidence type="ECO:0000259" key="8">
    <source>
        <dbReference type="PROSITE" id="PS50994"/>
    </source>
</evidence>
<evidence type="ECO:0000256" key="7">
    <source>
        <dbReference type="SAM" id="MobiDB-lite"/>
    </source>
</evidence>
<dbReference type="PANTHER" id="PTHR37984">
    <property type="entry name" value="PROTEIN CBG26694"/>
    <property type="match status" value="1"/>
</dbReference>
<feature type="compositionally biased region" description="Polar residues" evidence="7">
    <location>
        <begin position="1317"/>
        <end position="1328"/>
    </location>
</feature>
<dbReference type="Gene3D" id="3.10.10.10">
    <property type="entry name" value="HIV Type 1 Reverse Transcriptase, subunit A, domain 1"/>
    <property type="match status" value="1"/>
</dbReference>
<dbReference type="GO" id="GO:0015074">
    <property type="term" value="P:DNA integration"/>
    <property type="evidence" value="ECO:0007669"/>
    <property type="project" value="InterPro"/>
</dbReference>
<dbReference type="InterPro" id="IPR043128">
    <property type="entry name" value="Rev_trsase/Diguanyl_cyclase"/>
</dbReference>
<feature type="region of interest" description="Disordered" evidence="7">
    <location>
        <begin position="975"/>
        <end position="1016"/>
    </location>
</feature>
<dbReference type="GO" id="GO:0016787">
    <property type="term" value="F:hydrolase activity"/>
    <property type="evidence" value="ECO:0007669"/>
    <property type="project" value="UniProtKB-KW"/>
</dbReference>
<dbReference type="SUPFAM" id="SSF56672">
    <property type="entry name" value="DNA/RNA polymerases"/>
    <property type="match status" value="1"/>
</dbReference>
<dbReference type="Gene3D" id="1.10.340.70">
    <property type="match status" value="1"/>
</dbReference>
<proteinExistence type="predicted"/>
<dbReference type="GO" id="GO:0004519">
    <property type="term" value="F:endonuclease activity"/>
    <property type="evidence" value="ECO:0007669"/>
    <property type="project" value="UniProtKB-KW"/>
</dbReference>
<sequence length="1336" mass="148735">MAMDRAPENDDPIKSFNTQATSEVDAAIPLGREDDVEASHVLNEELGLIMGPREGSQGEGSWTEDEWQDFLTMLREEKDFMSTTATDLPGYTGAVRPFEIPFLDETKSNFQKPRRYSPAERQLIDDHFNKLLAAGIITKAPHYCENTCNVVVAMKKALDGTWTDKRVALDLRGVNELSKRDRTPPRRPEDLFHDMGKDQYITKLNLRQGFHQIPFTKDVMNKTCFWWAREGAAPEQYVYTRMPFGSTNSTAKFGRVLEHELQGLKCVKVYCDDISITSSTAAQHVSDVREVLQRLKAAGLRGHPGKSVFAAVGVEFLGFLLRPGRMEPHSDKVAAIKSLPTPKDVRGVRAVLGFMNFYRIMAARVGKPDYSTLAYPLNALLRKDDNVDAINVAKVWGKEHDDALSALKLRLTEPGAVIHAYDPKRPLYLMTDWSGVGVSAILGQRTEEGHEIIIAATSRTLTSSERRYSSFYGEALAVVYGVRSFRHYLHGVRFTIITDHQPLTWLKNSTTLTGMHLRWQVSLQEFDYDVEHRSGAAHQNADALSRYPRETDLDPTGASMDPVDRNLPFSGATTFACLCARYPSPSIVEQPDGSVALATLQMEQRAAHPLDDPCTAADLATANLGEAWSYHTDLEDHEEGRSRRLWAAVTQWARMECQDLSAAGSLQGLQGRHSAILYDVVNLIGALQEAAPIKLMYMIECVAAQHNFASREVRETMHPLMCAMIGKPVTCDAAQLGARAHRLRNYWHNLAPPHATQHVLNLVPRDPARTVGDILDAGRRERSAGNGLSCGQFRCNHPGEPMRAWPTIMSFPNSYRFRDGNQGEVLDIETNTWTAPTVNERERAMGFETDATAAPGVSQVQRMAMIGRAFDVRAVSRLLAVTSLVNASQTESSQHPATDSATHASYALTHAESIDPQDHSTYDADGTHDNCWEAIKHLHDNLQALLSRSTSRAQEIAEHYGRDRDDPLVQLAVTQPPVEPQWHHPRDRSGLGRGGPQSFNHTQPQEPLPKEGYAANPHANANARSMVAAISSQDANEPTTDTDMLTVLAGGHLEDPDAHAAAATRGRHYLIENDILYRLLPNGQKRPVPEVAARADIAKHMHERNGHFGQRRTRTMVQDAFYQFRMCEACARYKANFDKVNPTLNPLEIKGMHYRFSADLAKMPRKSKSAHKYVMVIVEHFTKYVCLVPLHSKAPEETAAAFALHAIARFGCPAEVLTDNGGECGTEFAKLLRDNLIDHRTTAPGHPQSNGLSERIVQVTKAALTKTCEQAGSLDRWCEYLPWIMLGYNASPHESTKMSPYELIYAQQPTLPPSIKQRLSNPLDTAQNPEALAAEY</sequence>
<keyword evidence="6" id="KW-0695">RNA-directed DNA polymerase</keyword>
<dbReference type="InterPro" id="IPR029063">
    <property type="entry name" value="SAM-dependent_MTases_sf"/>
</dbReference>
<keyword evidence="2" id="KW-0548">Nucleotidyltransferase</keyword>
<feature type="compositionally biased region" description="Basic and acidic residues" evidence="7">
    <location>
        <begin position="1"/>
        <end position="13"/>
    </location>
</feature>
<dbReference type="InterPro" id="IPR036397">
    <property type="entry name" value="RNaseH_sf"/>
</dbReference>
<reference evidence="9 10" key="1">
    <citation type="journal article" date="2015" name="Genome Biol. Evol.">
        <title>Comparative Genomics of a Bacterivorous Green Alga Reveals Evolutionary Causalities and Consequences of Phago-Mixotrophic Mode of Nutrition.</title>
        <authorList>
            <person name="Burns J.A."/>
            <person name="Paasch A."/>
            <person name="Narechania A."/>
            <person name="Kim E."/>
        </authorList>
    </citation>
    <scope>NUCLEOTIDE SEQUENCE [LARGE SCALE GENOMIC DNA]</scope>
    <source>
        <strain evidence="9 10">PLY_AMNH</strain>
    </source>
</reference>
<dbReference type="GO" id="GO:0003964">
    <property type="term" value="F:RNA-directed DNA polymerase activity"/>
    <property type="evidence" value="ECO:0007669"/>
    <property type="project" value="UniProtKB-KW"/>
</dbReference>